<dbReference type="InterPro" id="IPR015422">
    <property type="entry name" value="PyrdxlP-dep_Trfase_small"/>
</dbReference>
<evidence type="ECO:0000259" key="1">
    <source>
        <dbReference type="Pfam" id="PF00266"/>
    </source>
</evidence>
<dbReference type="AlphaFoldDB" id="A0A4V2ZBF3"/>
<keyword evidence="2" id="KW-0032">Aminotransferase</keyword>
<feature type="domain" description="Aminotransferase class V" evidence="1">
    <location>
        <begin position="57"/>
        <end position="292"/>
    </location>
</feature>
<keyword evidence="2" id="KW-0808">Transferase</keyword>
<reference evidence="2 3" key="1">
    <citation type="submission" date="2019-03" db="EMBL/GenBank/DDBJ databases">
        <title>Draft genome sequences of novel Actinobacteria.</title>
        <authorList>
            <person name="Sahin N."/>
            <person name="Ay H."/>
            <person name="Saygin H."/>
        </authorList>
    </citation>
    <scope>NUCLEOTIDE SEQUENCE [LARGE SCALE GENOMIC DNA]</scope>
    <source>
        <strain evidence="2 3">6K102</strain>
    </source>
</reference>
<sequence length="347" mass="36592">MDAELIATAGELWDADPGWLNTASYGLPPRRAADELQAVLTDWRHGSSDWAPWDTSVTRSRTAFARLIGAPVADVSISSTVSQIMSTIATALPPDARVVVPEVEFTSNLFPWAVAAQVETVPADRLADAVDNSTSAVAFSLVQSATGQVAPLADIVAAARDCDALVIADGSQACGWLPVDVTGVDALACAAYKWLMAPRGAAFGYLSPRLRERMRPLAAGWYAGADEGGSYYGPPLRLAPDARAFDLSPAWFSYVGAAPAIELLNELGVQRVHDHDVALANRFRAGLGLAPSDTAIVSVDAPGERLRAAGVRAAVRAGKVRASFHVYNTPGDVDRALDVLTQRTLSG</sequence>
<dbReference type="Proteomes" id="UP000295136">
    <property type="component" value="Unassembled WGS sequence"/>
</dbReference>
<keyword evidence="3" id="KW-1185">Reference proteome</keyword>
<dbReference type="RefSeq" id="WP_132629492.1">
    <property type="nucleotide sequence ID" value="NZ_SMLD01000016.1"/>
</dbReference>
<evidence type="ECO:0000313" key="2">
    <source>
        <dbReference type="EMBL" id="TDE56963.1"/>
    </source>
</evidence>
<evidence type="ECO:0000313" key="3">
    <source>
        <dbReference type="Proteomes" id="UP000295136"/>
    </source>
</evidence>
<dbReference type="PANTHER" id="PTHR43586:SF21">
    <property type="entry name" value="PYRIDOXAL PHOSPHATE (PLP)-DEPENDENT ASPARTATE AMINOTRANSFERASE SUPERFAMILY"/>
    <property type="match status" value="1"/>
</dbReference>
<organism evidence="2 3">
    <name type="scientific">Nonomuraea mesophila</name>
    <dbReference type="NCBI Taxonomy" id="2530382"/>
    <lineage>
        <taxon>Bacteria</taxon>
        <taxon>Bacillati</taxon>
        <taxon>Actinomycetota</taxon>
        <taxon>Actinomycetes</taxon>
        <taxon>Streptosporangiales</taxon>
        <taxon>Streptosporangiaceae</taxon>
        <taxon>Nonomuraea</taxon>
    </lineage>
</organism>
<dbReference type="InterPro" id="IPR015421">
    <property type="entry name" value="PyrdxlP-dep_Trfase_major"/>
</dbReference>
<proteinExistence type="predicted"/>
<dbReference type="SUPFAM" id="SSF53383">
    <property type="entry name" value="PLP-dependent transferases"/>
    <property type="match status" value="1"/>
</dbReference>
<protein>
    <submittedName>
        <fullName evidence="2">Aminotransferase class V-fold PLP-dependent enzyme</fullName>
    </submittedName>
</protein>
<dbReference type="Gene3D" id="3.40.640.10">
    <property type="entry name" value="Type I PLP-dependent aspartate aminotransferase-like (Major domain)"/>
    <property type="match status" value="1"/>
</dbReference>
<dbReference type="Gene3D" id="3.90.1150.10">
    <property type="entry name" value="Aspartate Aminotransferase, domain 1"/>
    <property type="match status" value="1"/>
</dbReference>
<gene>
    <name evidence="2" type="ORF">E1295_08970</name>
</gene>
<dbReference type="GO" id="GO:0008483">
    <property type="term" value="F:transaminase activity"/>
    <property type="evidence" value="ECO:0007669"/>
    <property type="project" value="UniProtKB-KW"/>
</dbReference>
<dbReference type="InterPro" id="IPR015424">
    <property type="entry name" value="PyrdxlP-dep_Trfase"/>
</dbReference>
<dbReference type="EMBL" id="SMLD01000016">
    <property type="protein sequence ID" value="TDE56963.1"/>
    <property type="molecule type" value="Genomic_DNA"/>
</dbReference>
<dbReference type="Pfam" id="PF00266">
    <property type="entry name" value="Aminotran_5"/>
    <property type="match status" value="1"/>
</dbReference>
<dbReference type="PANTHER" id="PTHR43586">
    <property type="entry name" value="CYSTEINE DESULFURASE"/>
    <property type="match status" value="1"/>
</dbReference>
<accession>A0A4V2ZBF3</accession>
<comment type="caution">
    <text evidence="2">The sequence shown here is derived from an EMBL/GenBank/DDBJ whole genome shotgun (WGS) entry which is preliminary data.</text>
</comment>
<dbReference type="InterPro" id="IPR000192">
    <property type="entry name" value="Aminotrans_V_dom"/>
</dbReference>
<name>A0A4V2ZBF3_9ACTN</name>